<protein>
    <submittedName>
        <fullName evidence="1">Uncharacterized protein</fullName>
    </submittedName>
</protein>
<dbReference type="EMBL" id="FMVM01000011">
    <property type="protein sequence ID" value="SCY87533.1"/>
    <property type="molecule type" value="Genomic_DNA"/>
</dbReference>
<proteinExistence type="predicted"/>
<accession>A0A1G5JGP1</accession>
<keyword evidence="2" id="KW-1185">Reference proteome</keyword>
<dbReference type="AlphaFoldDB" id="A0A1G5JGP1"/>
<dbReference type="Proteomes" id="UP000198538">
    <property type="component" value="Unassembled WGS sequence"/>
</dbReference>
<organism evidence="1 2">
    <name type="scientific">Paenibacillus polysaccharolyticus</name>
    <dbReference type="NCBI Taxonomy" id="582692"/>
    <lineage>
        <taxon>Bacteria</taxon>
        <taxon>Bacillati</taxon>
        <taxon>Bacillota</taxon>
        <taxon>Bacilli</taxon>
        <taxon>Bacillales</taxon>
        <taxon>Paenibacillaceae</taxon>
        <taxon>Paenibacillus</taxon>
    </lineage>
</organism>
<name>A0A1G5JGP1_9BACL</name>
<gene>
    <name evidence="1" type="ORF">SAMN05720606_11141</name>
</gene>
<sequence>MDIVTKQLKLEELSDLKYEVHIGDSEAVKYCKIMILKFVGEYGYGSGGNSDAIYMCAIGKAVLEAWEPSGLILDFSELTYEWGDQLEDVFYIGEDQYRNIPFPVALIVGEHSEEAIRTLILGVYSDQTTDDIDWVHRDLNSAWTFIEEKLTEYDRNKRL</sequence>
<dbReference type="STRING" id="582692.SAMN05720606_11141"/>
<reference evidence="2" key="1">
    <citation type="submission" date="2016-10" db="EMBL/GenBank/DDBJ databases">
        <authorList>
            <person name="Varghese N."/>
            <person name="Submissions S."/>
        </authorList>
    </citation>
    <scope>NUCLEOTIDE SEQUENCE [LARGE SCALE GENOMIC DNA]</scope>
    <source>
        <strain evidence="2">BL9</strain>
    </source>
</reference>
<evidence type="ECO:0000313" key="2">
    <source>
        <dbReference type="Proteomes" id="UP000198538"/>
    </source>
</evidence>
<dbReference type="RefSeq" id="WP_090921859.1">
    <property type="nucleotide sequence ID" value="NZ_FMVM01000011.1"/>
</dbReference>
<evidence type="ECO:0000313" key="1">
    <source>
        <dbReference type="EMBL" id="SCY87533.1"/>
    </source>
</evidence>